<feature type="transmembrane region" description="Helical" evidence="11">
    <location>
        <begin position="310"/>
        <end position="331"/>
    </location>
</feature>
<keyword evidence="5" id="KW-0125">Carotenoid biosynthesis</keyword>
<accession>A0ABW5WZZ7</accession>
<gene>
    <name evidence="13" type="ORF">ACFSX4_13820</name>
</gene>
<evidence type="ECO:0000259" key="12">
    <source>
        <dbReference type="Pfam" id="PF00535"/>
    </source>
</evidence>
<evidence type="ECO:0000313" key="13">
    <source>
        <dbReference type="EMBL" id="MFD2831550.1"/>
    </source>
</evidence>
<dbReference type="SUPFAM" id="SSF53448">
    <property type="entry name" value="Nucleotide-diphospho-sugar transferases"/>
    <property type="match status" value="1"/>
</dbReference>
<organism evidence="13 14">
    <name type="scientific">Corticicoccus populi</name>
    <dbReference type="NCBI Taxonomy" id="1812821"/>
    <lineage>
        <taxon>Bacteria</taxon>
        <taxon>Bacillati</taxon>
        <taxon>Bacillota</taxon>
        <taxon>Bacilli</taxon>
        <taxon>Bacillales</taxon>
        <taxon>Staphylococcaceae</taxon>
        <taxon>Corticicoccus</taxon>
    </lineage>
</organism>
<name>A0ABW5WZZ7_9STAP</name>
<feature type="transmembrane region" description="Helical" evidence="11">
    <location>
        <begin position="280"/>
        <end position="298"/>
    </location>
</feature>
<comment type="pathway">
    <text evidence="8">Carotenoid biosynthesis; staphyloxanthin biosynthesis; staphyloxanthin from farnesyl diphosphate: step 4/5.</text>
</comment>
<keyword evidence="11" id="KW-0812">Transmembrane</keyword>
<evidence type="ECO:0000313" key="14">
    <source>
        <dbReference type="Proteomes" id="UP001597519"/>
    </source>
</evidence>
<dbReference type="Proteomes" id="UP001597519">
    <property type="component" value="Unassembled WGS sequence"/>
</dbReference>
<evidence type="ECO:0000256" key="4">
    <source>
        <dbReference type="ARBA" id="ARBA00022679"/>
    </source>
</evidence>
<evidence type="ECO:0000256" key="7">
    <source>
        <dbReference type="ARBA" id="ARBA00037281"/>
    </source>
</evidence>
<keyword evidence="2" id="KW-1003">Cell membrane</keyword>
<protein>
    <recommendedName>
        <fullName evidence="10">4,4'-diaponeurosporenoate glycosyltransferase</fullName>
    </recommendedName>
</protein>
<sequence>MPNIEKNNHGSREIPLVSIIIPARNEERRLPSLMRSIRKQQFKNYEVIVVDDDSDDDTSSVAKYYGAEVILAQPINDMPPGKQRACASGAIQAKGEWLLFLDADVKLVSEHSLEQFLSTYHTYQCKGILSLQPYHQTGKFYENLSAVFSVIVIAGMNVFSIWRDKFKTAGSFGPVILCDRISYFQSGGHEAAEDSIMDDFALSDLFTRNHLPVNNILGYGYFTLRMYPEGIKSLIEGWTKNLATASQSTHPFIMMLVIFWVLGGLISIIPFLYAVIYGDVILIIIAFSAYILFGISVYRRVHGAGDFSRWTVLIYPLFFMFFVFIYSYSFFRTHVLKSVKWKGRNIKL</sequence>
<dbReference type="Pfam" id="PF00535">
    <property type="entry name" value="Glycos_transf_2"/>
    <property type="match status" value="1"/>
</dbReference>
<evidence type="ECO:0000256" key="1">
    <source>
        <dbReference type="ARBA" id="ARBA00004236"/>
    </source>
</evidence>
<dbReference type="PANTHER" id="PTHR43646:SF2">
    <property type="entry name" value="GLYCOSYLTRANSFERASE 2-LIKE DOMAIN-CONTAINING PROTEIN"/>
    <property type="match status" value="1"/>
</dbReference>
<comment type="similarity">
    <text evidence="9">Belongs to the glycosyltransferase 2 family. CrtQ subfamily.</text>
</comment>
<evidence type="ECO:0000256" key="5">
    <source>
        <dbReference type="ARBA" id="ARBA00022746"/>
    </source>
</evidence>
<proteinExistence type="inferred from homology"/>
<dbReference type="InterPro" id="IPR001173">
    <property type="entry name" value="Glyco_trans_2-like"/>
</dbReference>
<feature type="transmembrane region" description="Helical" evidence="11">
    <location>
        <begin position="252"/>
        <end position="274"/>
    </location>
</feature>
<keyword evidence="11" id="KW-1133">Transmembrane helix</keyword>
<keyword evidence="6 11" id="KW-0472">Membrane</keyword>
<feature type="transmembrane region" description="Helical" evidence="11">
    <location>
        <begin position="144"/>
        <end position="162"/>
    </location>
</feature>
<feature type="domain" description="Glycosyltransferase 2-like" evidence="12">
    <location>
        <begin position="18"/>
        <end position="140"/>
    </location>
</feature>
<keyword evidence="14" id="KW-1185">Reference proteome</keyword>
<dbReference type="GO" id="GO:0016757">
    <property type="term" value="F:glycosyltransferase activity"/>
    <property type="evidence" value="ECO:0007669"/>
    <property type="project" value="UniProtKB-KW"/>
</dbReference>
<evidence type="ECO:0000256" key="2">
    <source>
        <dbReference type="ARBA" id="ARBA00022475"/>
    </source>
</evidence>
<evidence type="ECO:0000256" key="10">
    <source>
        <dbReference type="ARBA" id="ARBA00040345"/>
    </source>
</evidence>
<evidence type="ECO:0000256" key="8">
    <source>
        <dbReference type="ARBA" id="ARBA00037904"/>
    </source>
</evidence>
<dbReference type="CDD" id="cd00761">
    <property type="entry name" value="Glyco_tranf_GTA_type"/>
    <property type="match status" value="1"/>
</dbReference>
<dbReference type="InterPro" id="IPR029044">
    <property type="entry name" value="Nucleotide-diphossugar_trans"/>
</dbReference>
<keyword evidence="3 13" id="KW-0328">Glycosyltransferase</keyword>
<dbReference type="Gene3D" id="3.90.550.10">
    <property type="entry name" value="Spore Coat Polysaccharide Biosynthesis Protein SpsA, Chain A"/>
    <property type="match status" value="1"/>
</dbReference>
<evidence type="ECO:0000256" key="9">
    <source>
        <dbReference type="ARBA" id="ARBA00038120"/>
    </source>
</evidence>
<dbReference type="PANTHER" id="PTHR43646">
    <property type="entry name" value="GLYCOSYLTRANSFERASE"/>
    <property type="match status" value="1"/>
</dbReference>
<evidence type="ECO:0000256" key="3">
    <source>
        <dbReference type="ARBA" id="ARBA00022676"/>
    </source>
</evidence>
<reference evidence="14" key="1">
    <citation type="journal article" date="2019" name="Int. J. Syst. Evol. Microbiol.">
        <title>The Global Catalogue of Microorganisms (GCM) 10K type strain sequencing project: providing services to taxonomists for standard genome sequencing and annotation.</title>
        <authorList>
            <consortium name="The Broad Institute Genomics Platform"/>
            <consortium name="The Broad Institute Genome Sequencing Center for Infectious Disease"/>
            <person name="Wu L."/>
            <person name="Ma J."/>
        </authorList>
    </citation>
    <scope>NUCLEOTIDE SEQUENCE [LARGE SCALE GENOMIC DNA]</scope>
    <source>
        <strain evidence="14">KCTC 33575</strain>
    </source>
</reference>
<comment type="caution">
    <text evidence="13">The sequence shown here is derived from an EMBL/GenBank/DDBJ whole genome shotgun (WGS) entry which is preliminary data.</text>
</comment>
<evidence type="ECO:0000256" key="11">
    <source>
        <dbReference type="SAM" id="Phobius"/>
    </source>
</evidence>
<comment type="function">
    <text evidence="7">Catalyzes the glycosylation of 4,4'-diaponeurosporenoate, i.e. the esterification of glucose at the C1'' position with the carboxyl group of 4,4'-diaponeurosporenic acid, to form glycosyl-4,4'-diaponeurosporenoate. This is a step in the biosynthesis of staphyloxanthin, an orange pigment present in most staphylococci strains.</text>
</comment>
<evidence type="ECO:0000256" key="6">
    <source>
        <dbReference type="ARBA" id="ARBA00023136"/>
    </source>
</evidence>
<dbReference type="EMBL" id="JBHUOQ010000005">
    <property type="protein sequence ID" value="MFD2831550.1"/>
    <property type="molecule type" value="Genomic_DNA"/>
</dbReference>
<keyword evidence="4 13" id="KW-0808">Transferase</keyword>
<dbReference type="RefSeq" id="WP_377775873.1">
    <property type="nucleotide sequence ID" value="NZ_JBHUOQ010000005.1"/>
</dbReference>
<comment type="subcellular location">
    <subcellularLocation>
        <location evidence="1">Cell membrane</location>
    </subcellularLocation>
</comment>